<evidence type="ECO:0000313" key="1">
    <source>
        <dbReference type="Proteomes" id="UP000694865"/>
    </source>
</evidence>
<evidence type="ECO:0000313" key="2">
    <source>
        <dbReference type="RefSeq" id="XP_002730492.1"/>
    </source>
</evidence>
<keyword evidence="1" id="KW-1185">Reference proteome</keyword>
<protein>
    <submittedName>
        <fullName evidence="2">Uncharacterized protein LOC100374710</fullName>
    </submittedName>
</protein>
<dbReference type="RefSeq" id="XP_002730492.1">
    <property type="nucleotide sequence ID" value="XM_002730446.2"/>
</dbReference>
<dbReference type="GeneID" id="100374710"/>
<dbReference type="PANTHER" id="PTHR32026">
    <property type="entry name" value="METHYLTRANSFERASE-LIKE PROTEIN 24"/>
    <property type="match status" value="1"/>
</dbReference>
<sequence>MTLFLHRIGFPDHKHADRIWFYSLGLWYEDVDDQVVFNKDNVTAEHWKCRTLETIMEMLGHSKKPIDVLKFDIDNNEHLIFHQLIMSGVLKYVKQLDFGVHLDIIPRERKDLILGVYRYMKTAFDEFGFKLWFSNENTYEAEVQNFGRHAGGRRHNVMEMSWVNTNYLNLE</sequence>
<dbReference type="InterPro" id="IPR026913">
    <property type="entry name" value="METTL24"/>
</dbReference>
<name>A0ABM0GID3_SACKO</name>
<dbReference type="PANTHER" id="PTHR32026:SF10">
    <property type="entry name" value="METHYLTRANSFERASE-LIKE PROTEIN 24-RELATED"/>
    <property type="match status" value="1"/>
</dbReference>
<gene>
    <name evidence="2" type="primary">LOC100374710</name>
</gene>
<reference evidence="2" key="1">
    <citation type="submission" date="2025-08" db="UniProtKB">
        <authorList>
            <consortium name="RefSeq"/>
        </authorList>
    </citation>
    <scope>IDENTIFICATION</scope>
    <source>
        <tissue evidence="2">Testes</tissue>
    </source>
</reference>
<organism evidence="1 2">
    <name type="scientific">Saccoglossus kowalevskii</name>
    <name type="common">Acorn worm</name>
    <dbReference type="NCBI Taxonomy" id="10224"/>
    <lineage>
        <taxon>Eukaryota</taxon>
        <taxon>Metazoa</taxon>
        <taxon>Hemichordata</taxon>
        <taxon>Enteropneusta</taxon>
        <taxon>Harrimaniidae</taxon>
        <taxon>Saccoglossus</taxon>
    </lineage>
</organism>
<dbReference type="Proteomes" id="UP000694865">
    <property type="component" value="Unplaced"/>
</dbReference>
<accession>A0ABM0GID3</accession>
<proteinExistence type="predicted"/>